<dbReference type="HOGENOM" id="CLU_2998464_0_0_1"/>
<accession>K1PZE9</accession>
<name>K1PZE9_MAGGI</name>
<evidence type="ECO:0000313" key="1">
    <source>
        <dbReference type="EMBL" id="EKC24454.1"/>
    </source>
</evidence>
<dbReference type="AlphaFoldDB" id="K1PZE9"/>
<dbReference type="EMBL" id="JH818345">
    <property type="protein sequence ID" value="EKC24454.1"/>
    <property type="molecule type" value="Genomic_DNA"/>
</dbReference>
<reference evidence="1" key="1">
    <citation type="journal article" date="2012" name="Nature">
        <title>The oyster genome reveals stress adaptation and complexity of shell formation.</title>
        <authorList>
            <person name="Zhang G."/>
            <person name="Fang X."/>
            <person name="Guo X."/>
            <person name="Li L."/>
            <person name="Luo R."/>
            <person name="Xu F."/>
            <person name="Yang P."/>
            <person name="Zhang L."/>
            <person name="Wang X."/>
            <person name="Qi H."/>
            <person name="Xiong Z."/>
            <person name="Que H."/>
            <person name="Xie Y."/>
            <person name="Holland P.W."/>
            <person name="Paps J."/>
            <person name="Zhu Y."/>
            <person name="Wu F."/>
            <person name="Chen Y."/>
            <person name="Wang J."/>
            <person name="Peng C."/>
            <person name="Meng J."/>
            <person name="Yang L."/>
            <person name="Liu J."/>
            <person name="Wen B."/>
            <person name="Zhang N."/>
            <person name="Huang Z."/>
            <person name="Zhu Q."/>
            <person name="Feng Y."/>
            <person name="Mount A."/>
            <person name="Hedgecock D."/>
            <person name="Xu Z."/>
            <person name="Liu Y."/>
            <person name="Domazet-Loso T."/>
            <person name="Du Y."/>
            <person name="Sun X."/>
            <person name="Zhang S."/>
            <person name="Liu B."/>
            <person name="Cheng P."/>
            <person name="Jiang X."/>
            <person name="Li J."/>
            <person name="Fan D."/>
            <person name="Wang W."/>
            <person name="Fu W."/>
            <person name="Wang T."/>
            <person name="Wang B."/>
            <person name="Zhang J."/>
            <person name="Peng Z."/>
            <person name="Li Y."/>
            <person name="Li N."/>
            <person name="Wang J."/>
            <person name="Chen M."/>
            <person name="He Y."/>
            <person name="Tan F."/>
            <person name="Song X."/>
            <person name="Zheng Q."/>
            <person name="Huang R."/>
            <person name="Yang H."/>
            <person name="Du X."/>
            <person name="Chen L."/>
            <person name="Yang M."/>
            <person name="Gaffney P.M."/>
            <person name="Wang S."/>
            <person name="Luo L."/>
            <person name="She Z."/>
            <person name="Ming Y."/>
            <person name="Huang W."/>
            <person name="Zhang S."/>
            <person name="Huang B."/>
            <person name="Zhang Y."/>
            <person name="Qu T."/>
            <person name="Ni P."/>
            <person name="Miao G."/>
            <person name="Wang J."/>
            <person name="Wang Q."/>
            <person name="Steinberg C.E."/>
            <person name="Wang H."/>
            <person name="Li N."/>
            <person name="Qian L."/>
            <person name="Zhang G."/>
            <person name="Li Y."/>
            <person name="Yang H."/>
            <person name="Liu X."/>
            <person name="Wang J."/>
            <person name="Yin Y."/>
            <person name="Wang J."/>
        </authorList>
    </citation>
    <scope>NUCLEOTIDE SEQUENCE [LARGE SCALE GENOMIC DNA]</scope>
    <source>
        <strain evidence="1">05x7-T-G4-1.051#20</strain>
    </source>
</reference>
<proteinExistence type="predicted"/>
<dbReference type="InParanoid" id="K1PZE9"/>
<gene>
    <name evidence="1" type="ORF">CGI_10002884</name>
</gene>
<protein>
    <submittedName>
        <fullName evidence="1">Uncharacterized protein</fullName>
    </submittedName>
</protein>
<organism evidence="1">
    <name type="scientific">Magallana gigas</name>
    <name type="common">Pacific oyster</name>
    <name type="synonym">Crassostrea gigas</name>
    <dbReference type="NCBI Taxonomy" id="29159"/>
    <lineage>
        <taxon>Eukaryota</taxon>
        <taxon>Metazoa</taxon>
        <taxon>Spiralia</taxon>
        <taxon>Lophotrochozoa</taxon>
        <taxon>Mollusca</taxon>
        <taxon>Bivalvia</taxon>
        <taxon>Autobranchia</taxon>
        <taxon>Pteriomorphia</taxon>
        <taxon>Ostreida</taxon>
        <taxon>Ostreoidea</taxon>
        <taxon>Ostreidae</taxon>
        <taxon>Magallana</taxon>
    </lineage>
</organism>
<sequence>MVDIQNLIKDDVEDRIWSEGWKPDVRGDFTSYVQDKVKKIVKKKRAISERARQLGWE</sequence>